<keyword evidence="3" id="KW-0804">Transcription</keyword>
<dbReference type="InterPro" id="IPR050313">
    <property type="entry name" value="Carb_Metab_HTH_regulators"/>
</dbReference>
<dbReference type="PROSITE" id="PS51000">
    <property type="entry name" value="HTH_DEOR_2"/>
    <property type="match status" value="1"/>
</dbReference>
<comment type="caution">
    <text evidence="5">The sequence shown here is derived from an EMBL/GenBank/DDBJ whole genome shotgun (WGS) entry which is preliminary data.</text>
</comment>
<organism evidence="5 6">
    <name type="scientific">Phytoactinopolyspora halotolerans</name>
    <dbReference type="NCBI Taxonomy" id="1981512"/>
    <lineage>
        <taxon>Bacteria</taxon>
        <taxon>Bacillati</taxon>
        <taxon>Actinomycetota</taxon>
        <taxon>Actinomycetes</taxon>
        <taxon>Jiangellales</taxon>
        <taxon>Jiangellaceae</taxon>
        <taxon>Phytoactinopolyspora</taxon>
    </lineage>
</organism>
<accession>A0A6L9S4S2</accession>
<dbReference type="SUPFAM" id="SSF46785">
    <property type="entry name" value="Winged helix' DNA-binding domain"/>
    <property type="match status" value="1"/>
</dbReference>
<evidence type="ECO:0000256" key="2">
    <source>
        <dbReference type="ARBA" id="ARBA00023125"/>
    </source>
</evidence>
<keyword evidence="1" id="KW-0805">Transcription regulation</keyword>
<gene>
    <name evidence="5" type="ORF">G1H10_02530</name>
</gene>
<dbReference type="GO" id="GO:0003700">
    <property type="term" value="F:DNA-binding transcription factor activity"/>
    <property type="evidence" value="ECO:0007669"/>
    <property type="project" value="InterPro"/>
</dbReference>
<dbReference type="PROSITE" id="PS00894">
    <property type="entry name" value="HTH_DEOR_1"/>
    <property type="match status" value="1"/>
</dbReference>
<dbReference type="InterPro" id="IPR037171">
    <property type="entry name" value="NagB/RpiA_transferase-like"/>
</dbReference>
<dbReference type="InterPro" id="IPR014036">
    <property type="entry name" value="DeoR-like_C"/>
</dbReference>
<dbReference type="PRINTS" id="PR00037">
    <property type="entry name" value="HTHLACR"/>
</dbReference>
<dbReference type="Proteomes" id="UP000475214">
    <property type="component" value="Unassembled WGS sequence"/>
</dbReference>
<dbReference type="InterPro" id="IPR036390">
    <property type="entry name" value="WH_DNA-bd_sf"/>
</dbReference>
<reference evidence="5 6" key="1">
    <citation type="submission" date="2020-02" db="EMBL/GenBank/DDBJ databases">
        <authorList>
            <person name="Li X.-J."/>
            <person name="Han X.-M."/>
        </authorList>
    </citation>
    <scope>NUCLEOTIDE SEQUENCE [LARGE SCALE GENOMIC DNA]</scope>
    <source>
        <strain evidence="5 6">CCTCC AB 2017055</strain>
    </source>
</reference>
<dbReference type="SMART" id="SM01134">
    <property type="entry name" value="DeoRC"/>
    <property type="match status" value="1"/>
</dbReference>
<dbReference type="SMART" id="SM00420">
    <property type="entry name" value="HTH_DEOR"/>
    <property type="match status" value="1"/>
</dbReference>
<dbReference type="EMBL" id="JAAGOA010000002">
    <property type="protein sequence ID" value="NED99039.1"/>
    <property type="molecule type" value="Genomic_DNA"/>
</dbReference>
<evidence type="ECO:0000259" key="4">
    <source>
        <dbReference type="PROSITE" id="PS51000"/>
    </source>
</evidence>
<dbReference type="Pfam" id="PF08220">
    <property type="entry name" value="HTH_DeoR"/>
    <property type="match status" value="1"/>
</dbReference>
<dbReference type="InterPro" id="IPR018356">
    <property type="entry name" value="Tscrpt_reg_HTH_DeoR_CS"/>
</dbReference>
<dbReference type="GO" id="GO:0003677">
    <property type="term" value="F:DNA binding"/>
    <property type="evidence" value="ECO:0007669"/>
    <property type="project" value="UniProtKB-KW"/>
</dbReference>
<protein>
    <submittedName>
        <fullName evidence="5">DeoR/GlpR transcriptional regulator</fullName>
    </submittedName>
</protein>
<dbReference type="SUPFAM" id="SSF100950">
    <property type="entry name" value="NagB/RpiA/CoA transferase-like"/>
    <property type="match status" value="1"/>
</dbReference>
<dbReference type="InterPro" id="IPR001034">
    <property type="entry name" value="DeoR_HTH"/>
</dbReference>
<evidence type="ECO:0000313" key="6">
    <source>
        <dbReference type="Proteomes" id="UP000475214"/>
    </source>
</evidence>
<dbReference type="PANTHER" id="PTHR30363:SF44">
    <property type="entry name" value="AGA OPERON TRANSCRIPTIONAL REPRESSOR-RELATED"/>
    <property type="match status" value="1"/>
</dbReference>
<keyword evidence="6" id="KW-1185">Reference proteome</keyword>
<dbReference type="Pfam" id="PF00455">
    <property type="entry name" value="DeoRC"/>
    <property type="match status" value="1"/>
</dbReference>
<dbReference type="PANTHER" id="PTHR30363">
    <property type="entry name" value="HTH-TYPE TRANSCRIPTIONAL REGULATOR SRLR-RELATED"/>
    <property type="match status" value="1"/>
</dbReference>
<keyword evidence="2" id="KW-0238">DNA-binding</keyword>
<sequence>MNINRPHSTVSVHDHGRYVREGDVVQPRGTRRGTRERHKALLDLLRQGTTHVDDLAVALAVSPSTVRRDLGRLTADRVVARTYGGAVVPEAFHERPVEESARMRLQAKAAIAAAARPLVAAGATVFLDAGTTCSALARLIADDDWDGDGPVVVTRGLETATTLASSDQVDVVILGGRVRRLSHGLVGPLADLALERLSFSVAFLGADAVDPARGVGEPTLEETAVKERVAARAGRVVVLADSSKLEVSDVPAWTRLPSGWTLITDAAAPEELEQRCADAGVALIRARGTDGAASGMGTRAGAESA</sequence>
<evidence type="ECO:0000256" key="1">
    <source>
        <dbReference type="ARBA" id="ARBA00023015"/>
    </source>
</evidence>
<proteinExistence type="predicted"/>
<feature type="domain" description="HTH deoR-type" evidence="4">
    <location>
        <begin position="33"/>
        <end position="88"/>
    </location>
</feature>
<evidence type="ECO:0000313" key="5">
    <source>
        <dbReference type="EMBL" id="NED99039.1"/>
    </source>
</evidence>
<name>A0A6L9S4S2_9ACTN</name>
<evidence type="ECO:0000256" key="3">
    <source>
        <dbReference type="ARBA" id="ARBA00023163"/>
    </source>
</evidence>
<dbReference type="Gene3D" id="3.40.50.1360">
    <property type="match status" value="1"/>
</dbReference>
<dbReference type="AlphaFoldDB" id="A0A6L9S4S2"/>